<evidence type="ECO:0000256" key="2">
    <source>
        <dbReference type="ARBA" id="ARBA00023015"/>
    </source>
</evidence>
<evidence type="ECO:0000313" key="6">
    <source>
        <dbReference type="EMBL" id="KAF9453512.1"/>
    </source>
</evidence>
<name>A0A9P5XL67_9AGAR</name>
<dbReference type="GO" id="GO:0003713">
    <property type="term" value="F:transcription coactivator activity"/>
    <property type="evidence" value="ECO:0007669"/>
    <property type="project" value="TreeGrafter"/>
</dbReference>
<dbReference type="EMBL" id="MU151060">
    <property type="protein sequence ID" value="KAF9453512.1"/>
    <property type="molecule type" value="Genomic_DNA"/>
</dbReference>
<evidence type="ECO:0000256" key="3">
    <source>
        <dbReference type="ARBA" id="ARBA00023163"/>
    </source>
</evidence>
<feature type="compositionally biased region" description="Pro residues" evidence="5">
    <location>
        <begin position="76"/>
        <end position="87"/>
    </location>
</feature>
<dbReference type="InterPro" id="IPR024738">
    <property type="entry name" value="Hfi1/Tada1"/>
</dbReference>
<dbReference type="GO" id="GO:0000124">
    <property type="term" value="C:SAGA complex"/>
    <property type="evidence" value="ECO:0007669"/>
    <property type="project" value="TreeGrafter"/>
</dbReference>
<evidence type="ECO:0000256" key="4">
    <source>
        <dbReference type="ARBA" id="ARBA00023242"/>
    </source>
</evidence>
<evidence type="ECO:0000256" key="5">
    <source>
        <dbReference type="SAM" id="MobiDB-lite"/>
    </source>
</evidence>
<dbReference type="OrthoDB" id="10264870at2759"/>
<organism evidence="6 7">
    <name type="scientific">Macrolepiota fuliginosa MF-IS2</name>
    <dbReference type="NCBI Taxonomy" id="1400762"/>
    <lineage>
        <taxon>Eukaryota</taxon>
        <taxon>Fungi</taxon>
        <taxon>Dikarya</taxon>
        <taxon>Basidiomycota</taxon>
        <taxon>Agaricomycotina</taxon>
        <taxon>Agaricomycetes</taxon>
        <taxon>Agaricomycetidae</taxon>
        <taxon>Agaricales</taxon>
        <taxon>Agaricineae</taxon>
        <taxon>Agaricaceae</taxon>
        <taxon>Macrolepiota</taxon>
    </lineage>
</organism>
<comment type="caution">
    <text evidence="6">The sequence shown here is derived from an EMBL/GenBank/DDBJ whole genome shotgun (WGS) entry which is preliminary data.</text>
</comment>
<keyword evidence="7" id="KW-1185">Reference proteome</keyword>
<dbReference type="PANTHER" id="PTHR21277:SF5">
    <property type="entry name" value="TRANSCRIPTIONAL ADAPTER 1"/>
    <property type="match status" value="1"/>
</dbReference>
<reference evidence="6" key="1">
    <citation type="submission" date="2020-11" db="EMBL/GenBank/DDBJ databases">
        <authorList>
            <consortium name="DOE Joint Genome Institute"/>
            <person name="Ahrendt S."/>
            <person name="Riley R."/>
            <person name="Andreopoulos W."/>
            <person name="Labutti K."/>
            <person name="Pangilinan J."/>
            <person name="Ruiz-Duenas F.J."/>
            <person name="Barrasa J.M."/>
            <person name="Sanchez-Garcia M."/>
            <person name="Camarero S."/>
            <person name="Miyauchi S."/>
            <person name="Serrano A."/>
            <person name="Linde D."/>
            <person name="Babiker R."/>
            <person name="Drula E."/>
            <person name="Ayuso-Fernandez I."/>
            <person name="Pacheco R."/>
            <person name="Padilla G."/>
            <person name="Ferreira P."/>
            <person name="Barriuso J."/>
            <person name="Kellner H."/>
            <person name="Castanera R."/>
            <person name="Alfaro M."/>
            <person name="Ramirez L."/>
            <person name="Pisabarro A.G."/>
            <person name="Kuo A."/>
            <person name="Tritt A."/>
            <person name="Lipzen A."/>
            <person name="He G."/>
            <person name="Yan M."/>
            <person name="Ng V."/>
            <person name="Cullen D."/>
            <person name="Martin F."/>
            <person name="Rosso M.-N."/>
            <person name="Henrissat B."/>
            <person name="Hibbett D."/>
            <person name="Martinez A.T."/>
            <person name="Grigoriev I.V."/>
        </authorList>
    </citation>
    <scope>NUCLEOTIDE SEQUENCE</scope>
    <source>
        <strain evidence="6">MF-IS2</strain>
    </source>
</reference>
<evidence type="ECO:0008006" key="8">
    <source>
        <dbReference type="Google" id="ProtNLM"/>
    </source>
</evidence>
<accession>A0A9P5XL67</accession>
<keyword evidence="3" id="KW-0804">Transcription</keyword>
<protein>
    <recommendedName>
        <fullName evidence="8">Transcriptional regulator of RNA polII, SAGA, subunit-domain-containing protein</fullName>
    </recommendedName>
</protein>
<dbReference type="Proteomes" id="UP000807342">
    <property type="component" value="Unassembled WGS sequence"/>
</dbReference>
<dbReference type="GO" id="GO:0006357">
    <property type="term" value="P:regulation of transcription by RNA polymerase II"/>
    <property type="evidence" value="ECO:0007669"/>
    <property type="project" value="TreeGrafter"/>
</dbReference>
<evidence type="ECO:0000313" key="7">
    <source>
        <dbReference type="Proteomes" id="UP000807342"/>
    </source>
</evidence>
<sequence length="339" mass="37464">MSLSSTSTIKQQITNALGPTKSPTYFSNFQSFVKGQISRAEFDHVIYGLLDVPSLVQLHNALIISLFDATAVLKRPPTPPPPPVPKAPPRKRRRTLLPYQGPGTPDEARTFKSARMKRWALAVGRKERDRVRTMTTITQPQEPPRPRKDCDEIVRERGVVLLPERGDPPGSRLAVNLHSVTRAPTIQHIADRVNLICAQNNLSAPSRTVPSLMNLACEAKLKQLITHALTLTSTSHAITSITPSSTSGSQNSHMHHHHPQRAPVLTCSSFQTLFTISPSDLPNKSASAMRLATAAPPPDEDDTDDFVVLKDREVRDQRWQIMALLGERSTIRECLRGGS</sequence>
<evidence type="ECO:0000256" key="1">
    <source>
        <dbReference type="ARBA" id="ARBA00004123"/>
    </source>
</evidence>
<keyword evidence="4" id="KW-0539">Nucleus</keyword>
<dbReference type="PANTHER" id="PTHR21277">
    <property type="entry name" value="TRANSCRIPTIONAL ADAPTER 1"/>
    <property type="match status" value="1"/>
</dbReference>
<keyword evidence="2" id="KW-0805">Transcription regulation</keyword>
<dbReference type="Pfam" id="PF12767">
    <property type="entry name" value="SAGA-Tad1"/>
    <property type="match status" value="1"/>
</dbReference>
<gene>
    <name evidence="6" type="ORF">P691DRAFT_719228</name>
</gene>
<dbReference type="GO" id="GO:0005634">
    <property type="term" value="C:nucleus"/>
    <property type="evidence" value="ECO:0007669"/>
    <property type="project" value="UniProtKB-SubCell"/>
</dbReference>
<proteinExistence type="predicted"/>
<feature type="region of interest" description="Disordered" evidence="5">
    <location>
        <begin position="72"/>
        <end position="108"/>
    </location>
</feature>
<dbReference type="AlphaFoldDB" id="A0A9P5XL67"/>
<comment type="subcellular location">
    <subcellularLocation>
        <location evidence="1">Nucleus</location>
    </subcellularLocation>
</comment>